<dbReference type="GO" id="GO:0017178">
    <property type="term" value="F:diphthine-ammonia ligase activity"/>
    <property type="evidence" value="ECO:0007669"/>
    <property type="project" value="UniProtKB-EC"/>
</dbReference>
<dbReference type="CDD" id="cd01994">
    <property type="entry name" value="AANH_PF0828-like"/>
    <property type="match status" value="1"/>
</dbReference>
<dbReference type="NCBIfam" id="TIGR00290">
    <property type="entry name" value="MJ0570_dom"/>
    <property type="match status" value="1"/>
</dbReference>
<dbReference type="Pfam" id="PF01902">
    <property type="entry name" value="Diphthami_syn_2"/>
    <property type="match status" value="1"/>
</dbReference>
<proteinExistence type="predicted"/>
<dbReference type="EC" id="6.3.1.14" evidence="2"/>
<evidence type="ECO:0000313" key="3">
    <source>
        <dbReference type="Proteomes" id="UP001214530"/>
    </source>
</evidence>
<name>A0AAJ6B9C6_9SPHI</name>
<dbReference type="SUPFAM" id="SSF52402">
    <property type="entry name" value="Adenine nucleotide alpha hydrolases-like"/>
    <property type="match status" value="1"/>
</dbReference>
<evidence type="ECO:0000259" key="1">
    <source>
        <dbReference type="Pfam" id="PF01902"/>
    </source>
</evidence>
<dbReference type="EMBL" id="CP119313">
    <property type="protein sequence ID" value="WEK20043.1"/>
    <property type="molecule type" value="Genomic_DNA"/>
</dbReference>
<sequence length="232" mass="26413">MNKQISVFNWSGGKDSTLALHHILQDKSFDVRYLLTTVNEAYNRVSMHGVRESLLIAQAKSIGIPLYQIRLPESPEMKVYEEYMHRHLMQLKSEGITHSIFGDIFLEDLKAYREAKLAEIGMKAVFPLWQRETTEILKEFIGLGYKTIVVCAKEGLEDFCGRVIDDSFIADLPPGIDPCGENGEFHTFVFDGPIFKKPINFTIGEKVFRTYPSPVGDVLAGYWYIDLILIGK</sequence>
<dbReference type="InterPro" id="IPR014729">
    <property type="entry name" value="Rossmann-like_a/b/a_fold"/>
</dbReference>
<feature type="domain" description="Diphthamide synthase" evidence="1">
    <location>
        <begin position="9"/>
        <end position="203"/>
    </location>
</feature>
<evidence type="ECO:0000313" key="2">
    <source>
        <dbReference type="EMBL" id="WEK20043.1"/>
    </source>
</evidence>
<organism evidence="2 3">
    <name type="scientific">Candidatus Pedobacter colombiensis</name>
    <dbReference type="NCBI Taxonomy" id="3121371"/>
    <lineage>
        <taxon>Bacteria</taxon>
        <taxon>Pseudomonadati</taxon>
        <taxon>Bacteroidota</taxon>
        <taxon>Sphingobacteriia</taxon>
        <taxon>Sphingobacteriales</taxon>
        <taxon>Sphingobacteriaceae</taxon>
        <taxon>Pedobacter</taxon>
    </lineage>
</organism>
<dbReference type="InterPro" id="IPR030662">
    <property type="entry name" value="DPH6/MJ0570"/>
</dbReference>
<dbReference type="PIRSF" id="PIRSF039123">
    <property type="entry name" value="Diphthamide_synthase"/>
    <property type="match status" value="1"/>
</dbReference>
<keyword evidence="2" id="KW-0436">Ligase</keyword>
<protein>
    <submittedName>
        <fullName evidence="2">Diphthine--ammonia ligase</fullName>
        <ecNumber evidence="2">6.3.1.14</ecNumber>
    </submittedName>
</protein>
<accession>A0AAJ6B9C6</accession>
<reference evidence="2" key="1">
    <citation type="submission" date="2023-03" db="EMBL/GenBank/DDBJ databases">
        <title>Andean soil-derived lignocellulolytic bacterial consortium as a source of novel taxa and putative plastic-active enzymes.</title>
        <authorList>
            <person name="Diaz-Garcia L."/>
            <person name="Chuvochina M."/>
            <person name="Feuerriegel G."/>
            <person name="Bunk B."/>
            <person name="Sproer C."/>
            <person name="Streit W.R."/>
            <person name="Rodriguez L.M."/>
            <person name="Overmann J."/>
            <person name="Jimenez D.J."/>
        </authorList>
    </citation>
    <scope>NUCLEOTIDE SEQUENCE</scope>
    <source>
        <strain evidence="2">MAG 3858</strain>
    </source>
</reference>
<dbReference type="Gene3D" id="3.90.1490.10">
    <property type="entry name" value="putative n-type atp pyrophosphatase, domain 2"/>
    <property type="match status" value="1"/>
</dbReference>
<dbReference type="InterPro" id="IPR002761">
    <property type="entry name" value="Diphthami_syn_dom"/>
</dbReference>
<dbReference type="Proteomes" id="UP001214530">
    <property type="component" value="Chromosome"/>
</dbReference>
<gene>
    <name evidence="2" type="ORF">P0Y49_02605</name>
</gene>
<dbReference type="Gene3D" id="3.40.50.620">
    <property type="entry name" value="HUPs"/>
    <property type="match status" value="1"/>
</dbReference>
<dbReference type="AlphaFoldDB" id="A0AAJ6B9C6"/>